<keyword evidence="1" id="KW-0472">Membrane</keyword>
<dbReference type="STRING" id="75913.A0A0K0EZC9"/>
<evidence type="ECO:0000259" key="3">
    <source>
        <dbReference type="Pfam" id="PF24488"/>
    </source>
</evidence>
<sequence>MVLLKCPLKGYQHNIEDDSFEVNQNIQNLTLMNKCGNKPLSWIPLMKGLSESTIFNCGKLNIFYGVNSQTFYKWSYNVKWGNDLDLEGLVRREKMSDKISKPDDMCSETVDDLLIFTMNLNNSIIMVDLKEEYLTFYTRQLFYLFLKPSDNQIDMIHKPCGIVKAYYDCPDISITNCGSYDKTKKLDNKRVNIVKVVEKEKIIKVKLDRGRHTNFYRGEKISISRMIYNGKRLEPIENSTKLISSEFKIKGFELVRLNYNCLSKNSEKKIMETFYFSPTLEDHKIKQYVKYDKNDSSIQPNCSVNWMTVGYLEKIKYKGSETSLKSIENGDDSGGILKKSGSFVFLQVNDEHEIALECIYRTPAGTITTVTNFVVKAIEKKIEPSANLKTNIYNTYNIVLVLSLFVIILRYF</sequence>
<keyword evidence="1" id="KW-1133">Transmembrane helix</keyword>
<feature type="domain" description="DUF7584" evidence="3">
    <location>
        <begin position="169"/>
        <end position="276"/>
    </location>
</feature>
<dbReference type="Pfam" id="PF24488">
    <property type="entry name" value="DUF7584"/>
    <property type="match status" value="1"/>
</dbReference>
<dbReference type="InterPro" id="IPR056006">
    <property type="entry name" value="DUF7584"/>
</dbReference>
<evidence type="ECO:0000313" key="6">
    <source>
        <dbReference type="WBParaSite" id="SVE_0188800.1"/>
    </source>
</evidence>
<dbReference type="Pfam" id="PF24490">
    <property type="entry name" value="DUF7585"/>
    <property type="match status" value="1"/>
</dbReference>
<evidence type="ECO:0000259" key="2">
    <source>
        <dbReference type="Pfam" id="PF24486"/>
    </source>
</evidence>
<proteinExistence type="predicted"/>
<evidence type="ECO:0000259" key="4">
    <source>
        <dbReference type="Pfam" id="PF24490"/>
    </source>
</evidence>
<evidence type="ECO:0000313" key="5">
    <source>
        <dbReference type="Proteomes" id="UP000035680"/>
    </source>
</evidence>
<evidence type="ECO:0000256" key="1">
    <source>
        <dbReference type="SAM" id="Phobius"/>
    </source>
</evidence>
<dbReference type="WBParaSite" id="SVE_0188800.1">
    <property type="protein sequence ID" value="SVE_0188800.1"/>
    <property type="gene ID" value="SVE_0188800"/>
</dbReference>
<dbReference type="InterPro" id="IPR056007">
    <property type="entry name" value="DUF7585"/>
</dbReference>
<organism evidence="5 6">
    <name type="scientific">Strongyloides venezuelensis</name>
    <name type="common">Threadworm</name>
    <dbReference type="NCBI Taxonomy" id="75913"/>
    <lineage>
        <taxon>Eukaryota</taxon>
        <taxon>Metazoa</taxon>
        <taxon>Ecdysozoa</taxon>
        <taxon>Nematoda</taxon>
        <taxon>Chromadorea</taxon>
        <taxon>Rhabditida</taxon>
        <taxon>Tylenchina</taxon>
        <taxon>Panagrolaimomorpha</taxon>
        <taxon>Strongyloidoidea</taxon>
        <taxon>Strongyloididae</taxon>
        <taxon>Strongyloides</taxon>
    </lineage>
</organism>
<reference evidence="5" key="1">
    <citation type="submission" date="2014-07" db="EMBL/GenBank/DDBJ databases">
        <authorList>
            <person name="Martin A.A"/>
            <person name="De Silva N."/>
        </authorList>
    </citation>
    <scope>NUCLEOTIDE SEQUENCE</scope>
</reference>
<dbReference type="Pfam" id="PF24486">
    <property type="entry name" value="DUF7583"/>
    <property type="match status" value="1"/>
</dbReference>
<feature type="domain" description="DUF7583" evidence="2">
    <location>
        <begin position="278"/>
        <end position="374"/>
    </location>
</feature>
<feature type="transmembrane region" description="Helical" evidence="1">
    <location>
        <begin position="393"/>
        <end position="411"/>
    </location>
</feature>
<feature type="domain" description="DUF7585" evidence="4">
    <location>
        <begin position="1"/>
        <end position="165"/>
    </location>
</feature>
<reference evidence="6" key="2">
    <citation type="submission" date="2015-08" db="UniProtKB">
        <authorList>
            <consortium name="WormBaseParasite"/>
        </authorList>
    </citation>
    <scope>IDENTIFICATION</scope>
</reference>
<keyword evidence="5" id="KW-1185">Reference proteome</keyword>
<accession>A0A0K0EZC9</accession>
<dbReference type="InterPro" id="IPR056005">
    <property type="entry name" value="DUF7583"/>
</dbReference>
<dbReference type="Proteomes" id="UP000035680">
    <property type="component" value="Unassembled WGS sequence"/>
</dbReference>
<protein>
    <submittedName>
        <fullName evidence="6">6-cysteine protein</fullName>
    </submittedName>
</protein>
<keyword evidence="1" id="KW-0812">Transmembrane</keyword>
<name>A0A0K0EZC9_STRVS</name>
<dbReference type="AlphaFoldDB" id="A0A0K0EZC9"/>